<keyword evidence="1" id="KW-0808">Transferase</keyword>
<dbReference type="AlphaFoldDB" id="A0A162II52"/>
<accession>A0A162II52</accession>
<dbReference type="Proteomes" id="UP000075816">
    <property type="component" value="Unassembled WGS sequence"/>
</dbReference>
<dbReference type="InterPro" id="IPR000182">
    <property type="entry name" value="GNAT_dom"/>
</dbReference>
<dbReference type="RefSeq" id="WP_005959431.1">
    <property type="nucleotide sequence ID" value="NZ_CAXOUE010000015.1"/>
</dbReference>
<dbReference type="SUPFAM" id="SSF55729">
    <property type="entry name" value="Acyl-CoA N-acyltransferases (Nat)"/>
    <property type="match status" value="1"/>
</dbReference>
<proteinExistence type="predicted"/>
<dbReference type="InterPro" id="IPR050276">
    <property type="entry name" value="MshD_Acetyltransferase"/>
</dbReference>
<dbReference type="InterPro" id="IPR016181">
    <property type="entry name" value="Acyl_CoA_acyltransferase"/>
</dbReference>
<reference evidence="1 2" key="1">
    <citation type="submission" date="2016-03" db="EMBL/GenBank/DDBJ databases">
        <title>Comparative genomics of human isolates of Fusobacterium necrophorum.</title>
        <authorList>
            <person name="Jensen A."/>
            <person name="Bank S."/>
            <person name="Andersen P.S."/>
            <person name="Kristensen L.H."/>
            <person name="Prag J."/>
        </authorList>
    </citation>
    <scope>NUCLEOTIDE SEQUENCE [LARGE SCALE GENOMIC DNA]</scope>
    <source>
        <strain evidence="1 2">LS_1264</strain>
    </source>
</reference>
<evidence type="ECO:0000313" key="1">
    <source>
        <dbReference type="EMBL" id="KYL00778.1"/>
    </source>
</evidence>
<comment type="caution">
    <text evidence="1">The sequence shown here is derived from an EMBL/GenBank/DDBJ whole genome shotgun (WGS) entry which is preliminary data.</text>
</comment>
<evidence type="ECO:0000313" key="2">
    <source>
        <dbReference type="Proteomes" id="UP000075816"/>
    </source>
</evidence>
<dbReference type="GeneID" id="75076020"/>
<organism evidence="1 2">
    <name type="scientific">Fusobacterium necrophorum subsp. funduliforme</name>
    <dbReference type="NCBI Taxonomy" id="143387"/>
    <lineage>
        <taxon>Bacteria</taxon>
        <taxon>Fusobacteriati</taxon>
        <taxon>Fusobacteriota</taxon>
        <taxon>Fusobacteriia</taxon>
        <taxon>Fusobacteriales</taxon>
        <taxon>Fusobacteriaceae</taxon>
        <taxon>Fusobacterium</taxon>
    </lineage>
</organism>
<dbReference type="EMBL" id="LVEA01000096">
    <property type="protein sequence ID" value="KYL00778.1"/>
    <property type="molecule type" value="Genomic_DNA"/>
</dbReference>
<dbReference type="eggNOG" id="COG1247">
    <property type="taxonomic scope" value="Bacteria"/>
</dbReference>
<name>A0A162II52_9FUSO</name>
<dbReference type="Pfam" id="PF00583">
    <property type="entry name" value="Acetyltransf_1"/>
    <property type="match status" value="1"/>
</dbReference>
<sequence>MQIRKAKLEDLDSLVNIHSLTWQAAYKHIFSDTLLKSLRQDNKFLERKEKFKKDIEKNSSIDIFLLETFFNGKMEKVGFLVLSSLKLQKRNNHIAEIIALYILPEFWGQGFGKVMMEFSIERFRRFHAKEIILWVLKDNKRARSFYKKFGFVSTGEEKELPMEHVPEIEYKLIIKN</sequence>
<dbReference type="GO" id="GO:0016747">
    <property type="term" value="F:acyltransferase activity, transferring groups other than amino-acyl groups"/>
    <property type="evidence" value="ECO:0007669"/>
    <property type="project" value="InterPro"/>
</dbReference>
<dbReference type="KEGG" id="fnf:BSQ88_06470"/>
<protein>
    <submittedName>
        <fullName evidence="1">Acetyltransferase</fullName>
    </submittedName>
</protein>
<dbReference type="PANTHER" id="PTHR43617:SF38">
    <property type="entry name" value="N-ACETYLTRANSFERASE DOMAIN-CONTAINING PROTEIN"/>
    <property type="match status" value="1"/>
</dbReference>
<dbReference type="PROSITE" id="PS51186">
    <property type="entry name" value="GNAT"/>
    <property type="match status" value="1"/>
</dbReference>
<dbReference type="CDD" id="cd04301">
    <property type="entry name" value="NAT_SF"/>
    <property type="match status" value="1"/>
</dbReference>
<gene>
    <name evidence="1" type="ORF">A2J07_08045</name>
</gene>
<dbReference type="PANTHER" id="PTHR43617">
    <property type="entry name" value="L-AMINO ACID N-ACETYLTRANSFERASE"/>
    <property type="match status" value="1"/>
</dbReference>
<dbReference type="Gene3D" id="3.40.630.30">
    <property type="match status" value="1"/>
</dbReference>